<protein>
    <submittedName>
        <fullName evidence="2">Uncharacterized protein</fullName>
    </submittedName>
</protein>
<evidence type="ECO:0000313" key="3">
    <source>
        <dbReference type="Proteomes" id="UP001164746"/>
    </source>
</evidence>
<reference evidence="2" key="1">
    <citation type="submission" date="2022-11" db="EMBL/GenBank/DDBJ databases">
        <title>Centuries of genome instability and evolution in soft-shell clam transmissible cancer (bioRxiv).</title>
        <authorList>
            <person name="Hart S.F.M."/>
            <person name="Yonemitsu M.A."/>
            <person name="Giersch R.M."/>
            <person name="Beal B.F."/>
            <person name="Arriagada G."/>
            <person name="Davis B.W."/>
            <person name="Ostrander E.A."/>
            <person name="Goff S.P."/>
            <person name="Metzger M.J."/>
        </authorList>
    </citation>
    <scope>NUCLEOTIDE SEQUENCE</scope>
    <source>
        <strain evidence="2">MELC-2E11</strain>
        <tissue evidence="2">Siphon/mantle</tissue>
    </source>
</reference>
<dbReference type="Proteomes" id="UP001164746">
    <property type="component" value="Chromosome 12"/>
</dbReference>
<keyword evidence="1" id="KW-0812">Transmembrane</keyword>
<dbReference type="EMBL" id="CP111023">
    <property type="protein sequence ID" value="WAR21477.1"/>
    <property type="molecule type" value="Genomic_DNA"/>
</dbReference>
<organism evidence="2 3">
    <name type="scientific">Mya arenaria</name>
    <name type="common">Soft-shell clam</name>
    <dbReference type="NCBI Taxonomy" id="6604"/>
    <lineage>
        <taxon>Eukaryota</taxon>
        <taxon>Metazoa</taxon>
        <taxon>Spiralia</taxon>
        <taxon>Lophotrochozoa</taxon>
        <taxon>Mollusca</taxon>
        <taxon>Bivalvia</taxon>
        <taxon>Autobranchia</taxon>
        <taxon>Heteroconchia</taxon>
        <taxon>Euheterodonta</taxon>
        <taxon>Imparidentia</taxon>
        <taxon>Neoheterodontei</taxon>
        <taxon>Myida</taxon>
        <taxon>Myoidea</taxon>
        <taxon>Myidae</taxon>
        <taxon>Mya</taxon>
    </lineage>
</organism>
<keyword evidence="1" id="KW-0472">Membrane</keyword>
<feature type="non-terminal residue" evidence="2">
    <location>
        <position position="1"/>
    </location>
</feature>
<accession>A0ABY7FKA5</accession>
<feature type="transmembrane region" description="Helical" evidence="1">
    <location>
        <begin position="6"/>
        <end position="23"/>
    </location>
</feature>
<evidence type="ECO:0000313" key="2">
    <source>
        <dbReference type="EMBL" id="WAR21477.1"/>
    </source>
</evidence>
<name>A0ABY7FKA5_MYAAR</name>
<keyword evidence="1" id="KW-1133">Transmembrane helix</keyword>
<sequence>MEFVYTIQVLYVVLIALVFWSGLESSAVRDVARDSHKVLASSECSGVCNRTCPGRTALPSVTDLLDESNCSSDPENLPALANGGNKAVKFVEGDCTYVDTPHVTWNQGYFTVSLWPNFVVRKQYSIELQRHLFDFIRHLHYCKSNHMEVDFYK</sequence>
<proteinExistence type="predicted"/>
<keyword evidence="3" id="KW-1185">Reference proteome</keyword>
<evidence type="ECO:0000256" key="1">
    <source>
        <dbReference type="SAM" id="Phobius"/>
    </source>
</evidence>
<gene>
    <name evidence="2" type="ORF">MAR_015451</name>
</gene>